<evidence type="ECO:0000313" key="1">
    <source>
        <dbReference type="EMBL" id="MBX67342.1"/>
    </source>
</evidence>
<sequence length="32" mass="3724">MTNTHHTEYTSQYNIFHHANDSIKNGKKCCSL</sequence>
<proteinExistence type="predicted"/>
<protein>
    <submittedName>
        <fullName evidence="1">Uncharacterized protein</fullName>
    </submittedName>
</protein>
<accession>A0A2P2QK23</accession>
<name>A0A2P2QK23_RHIMU</name>
<organism evidence="1">
    <name type="scientific">Rhizophora mucronata</name>
    <name type="common">Asiatic mangrove</name>
    <dbReference type="NCBI Taxonomy" id="61149"/>
    <lineage>
        <taxon>Eukaryota</taxon>
        <taxon>Viridiplantae</taxon>
        <taxon>Streptophyta</taxon>
        <taxon>Embryophyta</taxon>
        <taxon>Tracheophyta</taxon>
        <taxon>Spermatophyta</taxon>
        <taxon>Magnoliopsida</taxon>
        <taxon>eudicotyledons</taxon>
        <taxon>Gunneridae</taxon>
        <taxon>Pentapetalae</taxon>
        <taxon>rosids</taxon>
        <taxon>fabids</taxon>
        <taxon>Malpighiales</taxon>
        <taxon>Rhizophoraceae</taxon>
        <taxon>Rhizophora</taxon>
    </lineage>
</organism>
<dbReference type="AlphaFoldDB" id="A0A2P2QK23"/>
<dbReference type="EMBL" id="GGEC01086858">
    <property type="protein sequence ID" value="MBX67342.1"/>
    <property type="molecule type" value="Transcribed_RNA"/>
</dbReference>
<reference evidence="1" key="1">
    <citation type="submission" date="2018-02" db="EMBL/GenBank/DDBJ databases">
        <title>Rhizophora mucronata_Transcriptome.</title>
        <authorList>
            <person name="Meera S.P."/>
            <person name="Sreeshan A."/>
            <person name="Augustine A."/>
        </authorList>
    </citation>
    <scope>NUCLEOTIDE SEQUENCE</scope>
    <source>
        <tissue evidence="1">Leaf</tissue>
    </source>
</reference>